<organism evidence="3 5">
    <name type="scientific">Biomphalaria glabrata</name>
    <name type="common">Bloodfluke planorb</name>
    <name type="synonym">Freshwater snail</name>
    <dbReference type="NCBI Taxonomy" id="6526"/>
    <lineage>
        <taxon>Eukaryota</taxon>
        <taxon>Metazoa</taxon>
        <taxon>Spiralia</taxon>
        <taxon>Lophotrochozoa</taxon>
        <taxon>Mollusca</taxon>
        <taxon>Gastropoda</taxon>
        <taxon>Heterobranchia</taxon>
        <taxon>Euthyneura</taxon>
        <taxon>Panpulmonata</taxon>
        <taxon>Hygrophila</taxon>
        <taxon>Lymnaeoidea</taxon>
        <taxon>Planorbidae</taxon>
        <taxon>Biomphalaria</taxon>
    </lineage>
</organism>
<dbReference type="Proteomes" id="UP001165740">
    <property type="component" value="Chromosome 15"/>
</dbReference>
<gene>
    <name evidence="4 5" type="primary">LOC106065974</name>
</gene>
<feature type="compositionally biased region" description="Basic residues" evidence="2">
    <location>
        <begin position="172"/>
        <end position="182"/>
    </location>
</feature>
<dbReference type="AlphaFoldDB" id="A0A9W2YYR5"/>
<dbReference type="OMA" id="RIKRMSH"/>
<feature type="compositionally biased region" description="Basic and acidic residues" evidence="2">
    <location>
        <begin position="150"/>
        <end position="171"/>
    </location>
</feature>
<evidence type="ECO:0000313" key="4">
    <source>
        <dbReference type="RefSeq" id="XP_055867789.1"/>
    </source>
</evidence>
<protein>
    <submittedName>
        <fullName evidence="4 5">Uncharacterized protein LOC106065974 isoform X1</fullName>
    </submittedName>
</protein>
<evidence type="ECO:0000256" key="2">
    <source>
        <dbReference type="SAM" id="MobiDB-lite"/>
    </source>
</evidence>
<feature type="region of interest" description="Disordered" evidence="2">
    <location>
        <begin position="75"/>
        <end position="207"/>
    </location>
</feature>
<evidence type="ECO:0000313" key="5">
    <source>
        <dbReference type="RefSeq" id="XP_055867790.1"/>
    </source>
</evidence>
<proteinExistence type="predicted"/>
<feature type="region of interest" description="Disordered" evidence="2">
    <location>
        <begin position="37"/>
        <end position="59"/>
    </location>
</feature>
<accession>A0A9W2YYR5</accession>
<feature type="coiled-coil region" evidence="1">
    <location>
        <begin position="320"/>
        <end position="383"/>
    </location>
</feature>
<sequence length="550" mass="64498">MPATQTRRRKLKTENPEKYAELLAKERAAAKKYLLKKKKQWEEGNHTQAEIDEYNTKKEEKRRYARDYYWKIKSGQTRKSAVADSTTPKKRPKDMSPNELRKYQSSQRRAQRAALSHQKKTAIRLKDRERKNKKREEAMLARISRSSARSSDRVGHLKKSADNLNNDEYKPKTKRLAPKYTKKALNLHNSRTPEKKHPCQSFFSTKESDNMDIKEELGIQLQDFFLEDSYQQEDISKPVNNMEKESDNLDIKEELDIELQDFLLKEPGQEEEMSKPVSDMVQASDNVDIKEEELGIRLQDSILKELDQEEEMSKPVHSIMQKLQASLDAIQDEADKAKEFRKRANKDVEMLITQLAEFKKGQLVSSKEEREVLLRHIDTLKAELKVKDGSFDVLKTKLRASKAELCVVRLQLEEIHKEKQLLEHKMAEAEAKWKSSEEDYKSQITKLEVCMKDLQEQLTSARKSMKQSSTLDLEMADYERTLSTLHNQVEERDKKIEELKAKLDKLDQRITLKETKISWKNFRKTKQFSKRTNGENLKSRRSENISVTET</sequence>
<feature type="coiled-coil region" evidence="1">
    <location>
        <begin position="412"/>
        <end position="516"/>
    </location>
</feature>
<dbReference type="RefSeq" id="XP_055867789.1">
    <property type="nucleotide sequence ID" value="XM_056011814.1"/>
</dbReference>
<evidence type="ECO:0000313" key="3">
    <source>
        <dbReference type="Proteomes" id="UP001165740"/>
    </source>
</evidence>
<reference evidence="4 5" key="1">
    <citation type="submission" date="2025-04" db="UniProtKB">
        <authorList>
            <consortium name="RefSeq"/>
        </authorList>
    </citation>
    <scope>IDENTIFICATION</scope>
</reference>
<keyword evidence="1" id="KW-0175">Coiled coil</keyword>
<feature type="compositionally biased region" description="Basic and acidic residues" evidence="2">
    <location>
        <begin position="124"/>
        <end position="139"/>
    </location>
</feature>
<feature type="compositionally biased region" description="Polar residues" evidence="2">
    <location>
        <begin position="75"/>
        <end position="86"/>
    </location>
</feature>
<evidence type="ECO:0000256" key="1">
    <source>
        <dbReference type="SAM" id="Coils"/>
    </source>
</evidence>
<keyword evidence="3" id="KW-1185">Reference proteome</keyword>
<name>A0A9W2YYR5_BIOGL</name>
<feature type="compositionally biased region" description="Basic and acidic residues" evidence="2">
    <location>
        <begin position="93"/>
        <end position="102"/>
    </location>
</feature>
<feature type="region of interest" description="Disordered" evidence="2">
    <location>
        <begin position="530"/>
        <end position="550"/>
    </location>
</feature>
<dbReference type="RefSeq" id="XP_055867790.1">
    <property type="nucleotide sequence ID" value="XM_056011815.1"/>
</dbReference>
<dbReference type="GeneID" id="106065974"/>
<dbReference type="OrthoDB" id="1926336at2759"/>